<protein>
    <recommendedName>
        <fullName evidence="2">PPM-type phosphatase domain-containing protein</fullName>
    </recommendedName>
</protein>
<reference evidence="3" key="1">
    <citation type="submission" date="2020-01" db="EMBL/GenBank/DDBJ databases">
        <title>Development of genomics and gene disruption for Polysphondylium violaceum indicates a role for the polyketide synthase stlB in stalk morphogenesis.</title>
        <authorList>
            <person name="Narita B."/>
            <person name="Kawabe Y."/>
            <person name="Kin K."/>
            <person name="Saito T."/>
            <person name="Gibbs R."/>
            <person name="Kuspa A."/>
            <person name="Muzny D."/>
            <person name="Queller D."/>
            <person name="Richards S."/>
            <person name="Strassman J."/>
            <person name="Sucgang R."/>
            <person name="Worley K."/>
            <person name="Schaap P."/>
        </authorList>
    </citation>
    <scope>NUCLEOTIDE SEQUENCE</scope>
    <source>
        <strain evidence="3">QSvi11</strain>
    </source>
</reference>
<organism evidence="3 4">
    <name type="scientific">Polysphondylium violaceum</name>
    <dbReference type="NCBI Taxonomy" id="133409"/>
    <lineage>
        <taxon>Eukaryota</taxon>
        <taxon>Amoebozoa</taxon>
        <taxon>Evosea</taxon>
        <taxon>Eumycetozoa</taxon>
        <taxon>Dictyostelia</taxon>
        <taxon>Dictyosteliales</taxon>
        <taxon>Dictyosteliaceae</taxon>
        <taxon>Polysphondylium</taxon>
    </lineage>
</organism>
<feature type="compositionally biased region" description="Basic and acidic residues" evidence="1">
    <location>
        <begin position="207"/>
        <end position="218"/>
    </location>
</feature>
<feature type="region of interest" description="Disordered" evidence="1">
    <location>
        <begin position="161"/>
        <end position="233"/>
    </location>
</feature>
<comment type="caution">
    <text evidence="3">The sequence shown here is derived from an EMBL/GenBank/DDBJ whole genome shotgun (WGS) entry which is preliminary data.</text>
</comment>
<proteinExistence type="predicted"/>
<feature type="compositionally biased region" description="Low complexity" evidence="1">
    <location>
        <begin position="161"/>
        <end position="182"/>
    </location>
</feature>
<evidence type="ECO:0000256" key="1">
    <source>
        <dbReference type="SAM" id="MobiDB-lite"/>
    </source>
</evidence>
<dbReference type="AlphaFoldDB" id="A0A8J4UYJ2"/>
<evidence type="ECO:0000313" key="3">
    <source>
        <dbReference type="EMBL" id="KAF2072885.1"/>
    </source>
</evidence>
<feature type="compositionally biased region" description="Low complexity" evidence="1">
    <location>
        <begin position="685"/>
        <end position="738"/>
    </location>
</feature>
<dbReference type="PANTHER" id="PTHR21586:SF1">
    <property type="entry name" value="PROTEIN PHOSPHATASE 2C-RELATED PROTEIN"/>
    <property type="match status" value="1"/>
</dbReference>
<dbReference type="InterPro" id="IPR053287">
    <property type="entry name" value="PP2C-like_domain"/>
</dbReference>
<dbReference type="InterPro" id="IPR001932">
    <property type="entry name" value="PPM-type_phosphatase-like_dom"/>
</dbReference>
<feature type="domain" description="PPM-type phosphatase" evidence="2">
    <location>
        <begin position="296"/>
        <end position="603"/>
    </location>
</feature>
<feature type="compositionally biased region" description="Basic and acidic residues" evidence="1">
    <location>
        <begin position="184"/>
        <end position="194"/>
    </location>
</feature>
<name>A0A8J4UYJ2_9MYCE</name>
<dbReference type="SMART" id="SM00332">
    <property type="entry name" value="PP2Cc"/>
    <property type="match status" value="1"/>
</dbReference>
<feature type="compositionally biased region" description="Basic residues" evidence="1">
    <location>
        <begin position="195"/>
        <end position="204"/>
    </location>
</feature>
<dbReference type="OrthoDB" id="2556847at2759"/>
<evidence type="ECO:0000313" key="4">
    <source>
        <dbReference type="Proteomes" id="UP000695562"/>
    </source>
</evidence>
<feature type="region of interest" description="Disordered" evidence="1">
    <location>
        <begin position="613"/>
        <end position="751"/>
    </location>
</feature>
<evidence type="ECO:0000259" key="2">
    <source>
        <dbReference type="SMART" id="SM00332"/>
    </source>
</evidence>
<accession>A0A8J4UYJ2</accession>
<feature type="compositionally biased region" description="Low complexity" evidence="1">
    <location>
        <begin position="613"/>
        <end position="656"/>
    </location>
</feature>
<gene>
    <name evidence="3" type="ORF">CYY_005809</name>
</gene>
<feature type="compositionally biased region" description="Low complexity" evidence="1">
    <location>
        <begin position="58"/>
        <end position="68"/>
    </location>
</feature>
<dbReference type="InterPro" id="IPR036457">
    <property type="entry name" value="PPM-type-like_dom_sf"/>
</dbReference>
<keyword evidence="4" id="KW-1185">Reference proteome</keyword>
<dbReference type="PANTHER" id="PTHR21586">
    <property type="entry name" value="TIPA"/>
    <property type="match status" value="1"/>
</dbReference>
<dbReference type="EMBL" id="AJWJ01000241">
    <property type="protein sequence ID" value="KAF2072885.1"/>
    <property type="molecule type" value="Genomic_DNA"/>
</dbReference>
<dbReference type="SUPFAM" id="SSF81606">
    <property type="entry name" value="PP2C-like"/>
    <property type="match status" value="1"/>
</dbReference>
<feature type="compositionally biased region" description="Polar residues" evidence="1">
    <location>
        <begin position="36"/>
        <end position="49"/>
    </location>
</feature>
<dbReference type="Proteomes" id="UP000695562">
    <property type="component" value="Unassembled WGS sequence"/>
</dbReference>
<feature type="region of interest" description="Disordered" evidence="1">
    <location>
        <begin position="36"/>
        <end position="68"/>
    </location>
</feature>
<feature type="compositionally biased region" description="Polar residues" evidence="1">
    <location>
        <begin position="657"/>
        <end position="667"/>
    </location>
</feature>
<dbReference type="Gene3D" id="3.60.40.10">
    <property type="entry name" value="PPM-type phosphatase domain"/>
    <property type="match status" value="1"/>
</dbReference>
<sequence>MSIRVSSVGDIFQKVTPLTSSQSTGTLEASLKKSNNIPISQQPSTSCHNLGSAMADQPTSTQNPAPSSATTAAVVVVEDVNWEKKYYALLEENIRLKHEIYEYKLKYEPHLTNQSPRSDVSTSSSLEFSSSPKNLHYYNYSTSPSNGNGINHNPTAISSSLSLSSSSLNGSGTAAGNNNNHNHSLKDSSIDDKKKKQKKWKPNHLIKFLDKKTKKDGGLDSSQQGLRTSAEDSEFAIDEKKLSTPYTNLPKLEVIPVSPNGKEAYFTGPDYPNERTEPVKETGTPMVSYPTAFSDSLYAVSTSTYPFIPGTMVRAGDPIADRYTCCVYNNRLITCLADGCNWGQKPKEAAQKASTAFIEYVVSKNDLMTNVKEVGKILFEGFECAHKSIMVGKDEFWEAGTTTLLGGVLLQINKGNDKWSPQWEFVCASVGDCKAFYINQGEITDITEGNRSNLDAKDCGGRLGPHLEQGKPDLRNLNIFCAPVYDDDIIVIVTDGVHDNLDPRHLGKSPHEMSKEFNISGDKWSDIDLSKAITAKNAFTATLLSEIIQDSTSPKEIANKLIQHCWDTTVSSRHFMETNNGKRLPEDYGKYPGKMDHTTVICFKAGQFKSSSTLNINSNSTTPSLSITSASTSNLHQNNNNTTTTTTTSSSSNPTNGGISPSDSIRISNRDWIKTSPSHNKFGKSKSNLSTSPSSTSSSSFDTTTTTSTSITTTSSDLSSPSFSSTSSSPSLTATSGSPGDLSPDNQSPRA</sequence>